<dbReference type="Ensembl" id="ENSPMGT00000013099.1">
    <property type="protein sequence ID" value="ENSPMGP00000012280.1"/>
    <property type="gene ID" value="ENSPMGG00000010130.1"/>
</dbReference>
<feature type="signal peptide" evidence="5">
    <location>
        <begin position="1"/>
        <end position="25"/>
    </location>
</feature>
<keyword evidence="4" id="KW-1133">Transmembrane helix</keyword>
<sequence>WGGMSWSRPAPGLLFLVTLLSPSMAQNTCMTSCICLPEIKYINCSSQNISETLPNFPFSTEYLDLSRNHIIQIKPYSLGNLLSLKILLLQDNMISFVSDGAFFSLPSLQKLDISHNLISYLGYGFSLGLNSLVELSLAFNNLTILENNIFNNLDSLVKLDLRANYIQQIKSQAFSSMTILRHLYLNENYITTLELATFSTLRSLEMLQLRQNKIGEIQPGVFTSLCKVVLLIVKVAHELCIAETVTVLILTGTVLITVVAAILMEKNKRQSLDKDCAEEQPVLKVLERDWGNLFCLYVSVFRWMSFVTLIRAVSVLW</sequence>
<evidence type="ECO:0008006" key="8">
    <source>
        <dbReference type="Google" id="ProtNLM"/>
    </source>
</evidence>
<dbReference type="InterPro" id="IPR003591">
    <property type="entry name" value="Leu-rich_rpt_typical-subtyp"/>
</dbReference>
<evidence type="ECO:0000256" key="5">
    <source>
        <dbReference type="SAM" id="SignalP"/>
    </source>
</evidence>
<evidence type="ECO:0000313" key="7">
    <source>
        <dbReference type="Proteomes" id="UP000261520"/>
    </source>
</evidence>
<evidence type="ECO:0000256" key="3">
    <source>
        <dbReference type="ARBA" id="ARBA00022737"/>
    </source>
</evidence>
<evidence type="ECO:0000256" key="4">
    <source>
        <dbReference type="SAM" id="Phobius"/>
    </source>
</evidence>
<dbReference type="Proteomes" id="UP000261520">
    <property type="component" value="Unplaced"/>
</dbReference>
<accession>A0A3B4A6B7</accession>
<dbReference type="STRING" id="409849.ENSPMGP00000012280"/>
<reference evidence="6" key="1">
    <citation type="submission" date="2025-08" db="UniProtKB">
        <authorList>
            <consortium name="Ensembl"/>
        </authorList>
    </citation>
    <scope>IDENTIFICATION</scope>
</reference>
<organism evidence="6 7">
    <name type="scientific">Periophthalmus magnuspinnatus</name>
    <dbReference type="NCBI Taxonomy" id="409849"/>
    <lineage>
        <taxon>Eukaryota</taxon>
        <taxon>Metazoa</taxon>
        <taxon>Chordata</taxon>
        <taxon>Craniata</taxon>
        <taxon>Vertebrata</taxon>
        <taxon>Euteleostomi</taxon>
        <taxon>Actinopterygii</taxon>
        <taxon>Neopterygii</taxon>
        <taxon>Teleostei</taxon>
        <taxon>Neoteleostei</taxon>
        <taxon>Acanthomorphata</taxon>
        <taxon>Gobiaria</taxon>
        <taxon>Gobiiformes</taxon>
        <taxon>Gobioidei</taxon>
        <taxon>Gobiidae</taxon>
        <taxon>Oxudercinae</taxon>
        <taxon>Periophthalmus</taxon>
    </lineage>
</organism>
<keyword evidence="7" id="KW-1185">Reference proteome</keyword>
<feature type="transmembrane region" description="Helical" evidence="4">
    <location>
        <begin position="245"/>
        <end position="264"/>
    </location>
</feature>
<keyword evidence="3" id="KW-0677">Repeat</keyword>
<name>A0A3B4A6B7_9GOBI</name>
<protein>
    <recommendedName>
        <fullName evidence="8">LRRNT domain-containing protein</fullName>
    </recommendedName>
</protein>
<dbReference type="SMART" id="SM00369">
    <property type="entry name" value="LRR_TYP"/>
    <property type="match status" value="6"/>
</dbReference>
<evidence type="ECO:0000256" key="1">
    <source>
        <dbReference type="ARBA" id="ARBA00022614"/>
    </source>
</evidence>
<evidence type="ECO:0000313" key="6">
    <source>
        <dbReference type="Ensembl" id="ENSPMGP00000012280.1"/>
    </source>
</evidence>
<dbReference type="InterPro" id="IPR001611">
    <property type="entry name" value="Leu-rich_rpt"/>
</dbReference>
<keyword evidence="4" id="KW-0812">Transmembrane</keyword>
<dbReference type="Pfam" id="PF13855">
    <property type="entry name" value="LRR_8"/>
    <property type="match status" value="2"/>
</dbReference>
<dbReference type="AlphaFoldDB" id="A0A3B4A6B7"/>
<dbReference type="PANTHER" id="PTHR24373:SF370">
    <property type="entry name" value="FISH-LIPS, ISOFORM E"/>
    <property type="match status" value="1"/>
</dbReference>
<feature type="transmembrane region" description="Helical" evidence="4">
    <location>
        <begin position="293"/>
        <end position="313"/>
    </location>
</feature>
<proteinExistence type="predicted"/>
<dbReference type="Gene3D" id="3.80.10.10">
    <property type="entry name" value="Ribonuclease Inhibitor"/>
    <property type="match status" value="1"/>
</dbReference>
<dbReference type="InterPro" id="IPR050328">
    <property type="entry name" value="Dev_Immune_Receptor"/>
</dbReference>
<feature type="chain" id="PRO_5017262082" description="LRRNT domain-containing protein" evidence="5">
    <location>
        <begin position="26"/>
        <end position="317"/>
    </location>
</feature>
<dbReference type="SUPFAM" id="SSF52058">
    <property type="entry name" value="L domain-like"/>
    <property type="match status" value="1"/>
</dbReference>
<keyword evidence="1" id="KW-0433">Leucine-rich repeat</keyword>
<keyword evidence="2 5" id="KW-0732">Signal</keyword>
<keyword evidence="4" id="KW-0472">Membrane</keyword>
<dbReference type="InterPro" id="IPR032675">
    <property type="entry name" value="LRR_dom_sf"/>
</dbReference>
<dbReference type="PANTHER" id="PTHR24373">
    <property type="entry name" value="SLIT RELATED LEUCINE-RICH REPEAT NEURONAL PROTEIN"/>
    <property type="match status" value="1"/>
</dbReference>
<reference evidence="6" key="2">
    <citation type="submission" date="2025-09" db="UniProtKB">
        <authorList>
            <consortium name="Ensembl"/>
        </authorList>
    </citation>
    <scope>IDENTIFICATION</scope>
</reference>
<evidence type="ECO:0000256" key="2">
    <source>
        <dbReference type="ARBA" id="ARBA00022729"/>
    </source>
</evidence>